<feature type="transmembrane region" description="Helical" evidence="2">
    <location>
        <begin position="171"/>
        <end position="192"/>
    </location>
</feature>
<dbReference type="AlphaFoldDB" id="G7I1Z5"/>
<feature type="compositionally biased region" description="Basic residues" evidence="1">
    <location>
        <begin position="159"/>
        <end position="168"/>
    </location>
</feature>
<dbReference type="EMBL" id="CAFW01000105">
    <property type="protein sequence ID" value="CCE56460.1"/>
    <property type="molecule type" value="Genomic_DNA"/>
</dbReference>
<name>G7I1Z5_9CORY</name>
<keyword evidence="2" id="KW-0472">Membrane</keyword>
<sequence length="344" mass="37041">MNPIAAQQALKVASSLWGQFNKYRKEKAAEAYSALEDAASTVKDNANSFSDDVESRFPEARKQAGAVTKAAHDRVERALAEFNSRGEEASERLVSAASDFSDRAEKATRSTRKKTRKQAAQATKAAQAKRKQAAQATKAAQAKRKQLEKTANKKLDRKLGKKKSKSKAKSFFSIAGIIALIAAALGGVYYWLRRNDTPGEVPPRVEDFADKPGTPDTSGSTLVYTSTTEDDQKDKAGVKVGSAGDLAEDGAEERDEELLNSLEEQLAAHREQAEQAETDAAANTNDVDATEPVADSDAPEANAEADKAQETSDDAANTTDADDTARVTDDSEDEGKHRLEGDEK</sequence>
<evidence type="ECO:0000313" key="3">
    <source>
        <dbReference type="EMBL" id="CCE56460.1"/>
    </source>
</evidence>
<dbReference type="Proteomes" id="UP000004840">
    <property type="component" value="Unassembled WGS sequence"/>
</dbReference>
<feature type="region of interest" description="Disordered" evidence="1">
    <location>
        <begin position="81"/>
        <end position="168"/>
    </location>
</feature>
<feature type="compositionally biased region" description="Basic and acidic residues" evidence="1">
    <location>
        <begin position="323"/>
        <end position="344"/>
    </location>
</feature>
<gene>
    <name evidence="3" type="ORF">CCAS_15105</name>
</gene>
<evidence type="ECO:0000256" key="1">
    <source>
        <dbReference type="SAM" id="MobiDB-lite"/>
    </source>
</evidence>
<dbReference type="RefSeq" id="WP_006823883.1">
    <property type="nucleotide sequence ID" value="NZ_CAFW01000105.1"/>
</dbReference>
<feature type="compositionally biased region" description="Basic and acidic residues" evidence="1">
    <location>
        <begin position="145"/>
        <end position="158"/>
    </location>
</feature>
<organism evidence="3 4">
    <name type="scientific">Corynebacterium casei UCMA 3821</name>
    <dbReference type="NCBI Taxonomy" id="1110505"/>
    <lineage>
        <taxon>Bacteria</taxon>
        <taxon>Bacillati</taxon>
        <taxon>Actinomycetota</taxon>
        <taxon>Actinomycetes</taxon>
        <taxon>Mycobacteriales</taxon>
        <taxon>Corynebacteriaceae</taxon>
        <taxon>Corynebacterium</taxon>
    </lineage>
</organism>
<feature type="region of interest" description="Disordered" evidence="1">
    <location>
        <begin position="194"/>
        <end position="344"/>
    </location>
</feature>
<feature type="compositionally biased region" description="Acidic residues" evidence="1">
    <location>
        <begin position="246"/>
        <end position="258"/>
    </location>
</feature>
<feature type="compositionally biased region" description="Low complexity" evidence="1">
    <location>
        <begin position="278"/>
        <end position="291"/>
    </location>
</feature>
<feature type="compositionally biased region" description="Basic and acidic residues" evidence="1">
    <location>
        <begin position="81"/>
        <end position="91"/>
    </location>
</feature>
<keyword evidence="2" id="KW-0812">Transmembrane</keyword>
<feature type="compositionally biased region" description="Polar residues" evidence="1">
    <location>
        <begin position="215"/>
        <end position="227"/>
    </location>
</feature>
<comment type="caution">
    <text evidence="3">The sequence shown here is derived from an EMBL/GenBank/DDBJ whole genome shotgun (WGS) entry which is preliminary data.</text>
</comment>
<evidence type="ECO:0000313" key="4">
    <source>
        <dbReference type="Proteomes" id="UP000004840"/>
    </source>
</evidence>
<reference evidence="3 4" key="1">
    <citation type="journal article" date="2012" name="J. Bacteriol.">
        <title>Genome Sequence of Corynebacterium casei UCMA 3821, Isolated from a Smear-Ripened Cheese.</title>
        <authorList>
            <person name="Monnet C."/>
            <person name="Loux V."/>
            <person name="Bento P."/>
            <person name="Gibrat J.F."/>
            <person name="Straub C."/>
            <person name="Bonnarme P."/>
            <person name="Landaud S."/>
            <person name="Irlinger F."/>
        </authorList>
    </citation>
    <scope>NUCLEOTIDE SEQUENCE [LARGE SCALE GENOMIC DNA]</scope>
    <source>
        <strain evidence="3 4">UCMA 3821</strain>
    </source>
</reference>
<evidence type="ECO:0000256" key="2">
    <source>
        <dbReference type="SAM" id="Phobius"/>
    </source>
</evidence>
<proteinExistence type="predicted"/>
<keyword evidence="2" id="KW-1133">Transmembrane helix</keyword>
<accession>G7I1Z5</accession>
<protein>
    <submittedName>
        <fullName evidence="3">Uncharacterized protein</fullName>
    </submittedName>
</protein>
<feature type="compositionally biased region" description="Basic and acidic residues" evidence="1">
    <location>
        <begin position="194"/>
        <end position="210"/>
    </location>
</feature>